<evidence type="ECO:0000256" key="7">
    <source>
        <dbReference type="ARBA" id="ARBA00023242"/>
    </source>
</evidence>
<dbReference type="Pfam" id="PF02969">
    <property type="entry name" value="TAF"/>
    <property type="match status" value="1"/>
</dbReference>
<dbReference type="InterPro" id="IPR011442">
    <property type="entry name" value="TAF6_C"/>
</dbReference>
<gene>
    <name evidence="10" type="ORF">MAR_001916</name>
</gene>
<dbReference type="SUPFAM" id="SSF47113">
    <property type="entry name" value="Histone-fold"/>
    <property type="match status" value="1"/>
</dbReference>
<dbReference type="Gene3D" id="1.25.40.770">
    <property type="entry name" value="TAF6, C-terminal HEAT repeat domain"/>
    <property type="match status" value="1"/>
</dbReference>
<dbReference type="CDD" id="cd22932">
    <property type="entry name" value="HFD_TAF6L"/>
    <property type="match status" value="1"/>
</dbReference>
<comment type="similarity">
    <text evidence="2">Belongs to the TAF6 family.</text>
</comment>
<evidence type="ECO:0000256" key="6">
    <source>
        <dbReference type="ARBA" id="ARBA00023163"/>
    </source>
</evidence>
<evidence type="ECO:0000313" key="11">
    <source>
        <dbReference type="Proteomes" id="UP001164746"/>
    </source>
</evidence>
<dbReference type="Gene3D" id="1.10.20.10">
    <property type="entry name" value="Histone, subunit A"/>
    <property type="match status" value="1"/>
</dbReference>
<comment type="subunit">
    <text evidence="3">The nucleosome is a histone octamer containing two molecules each of H2A, H2B, H3 and H4 assembled in one H3-H4 heterotetramer and two H2A-H2B heterodimers. The octamer wraps approximately 147 bp of DNA.</text>
</comment>
<evidence type="ECO:0000256" key="8">
    <source>
        <dbReference type="SAM" id="MobiDB-lite"/>
    </source>
</evidence>
<keyword evidence="5" id="KW-0805">Transcription regulation</keyword>
<dbReference type="Pfam" id="PF07571">
    <property type="entry name" value="TAF6_C"/>
    <property type="match status" value="1"/>
</dbReference>
<sequence>MAEEKRIVTDERRYAIMSRESIKLMADAAGHEETSDSVAGILGEDVSYRLREITQKSAQFMRHARRKRMNTDDFNKACGFSDIQPVLGHGSQEAVHSFQAVKVEQGEPIHFALDPTLNLATEASSTFIPKHSGETTIKAHWLVVEGVQKSTQNPQGTPGNKVEPGGPLMKYFDKITQAVLGNDEEMMKTALSDLRTNGNISPLLPHFVSFISNGVKTLGDDVCKLTRLLSMVQSLVYNSSLFLEAQPFLAVMSQSVQYCLLDPLVSSGQSCPTDDHWVLRDYAARVLAHIVGIWGNSVNHLERYTEKTLREALHDLSRPFACHYGAVMGLMYLGTEFREENITDATNNGEAKKVFKTISDYDTKFSKRPSFNGFLSAFHKSPVSFYFEMFEYFGDALTLRLPEIAELKSHVFKPKERDLVTSISDPTADKSGEELLKIKERDRNEENPGRKRKHNSPSPDVDFSQFLGGDSWTVTK</sequence>
<dbReference type="PANTHER" id="PTHR10221:SF22">
    <property type="entry name" value="TAF6-LIKE RNA POLYMERASE II P300_CBP-ASSOCIATED FACTOR-ASSOCIATED FACTOR 65 KDA SUBUNIT 6L"/>
    <property type="match status" value="1"/>
</dbReference>
<proteinExistence type="inferred from homology"/>
<evidence type="ECO:0000259" key="9">
    <source>
        <dbReference type="SMART" id="SM00803"/>
    </source>
</evidence>
<evidence type="ECO:0000256" key="1">
    <source>
        <dbReference type="ARBA" id="ARBA00004123"/>
    </source>
</evidence>
<name>A0ABY7FH90_MYAAR</name>
<keyword evidence="6" id="KW-0804">Transcription</keyword>
<evidence type="ECO:0000256" key="3">
    <source>
        <dbReference type="ARBA" id="ARBA00011538"/>
    </source>
</evidence>
<organism evidence="10 11">
    <name type="scientific">Mya arenaria</name>
    <name type="common">Soft-shell clam</name>
    <dbReference type="NCBI Taxonomy" id="6604"/>
    <lineage>
        <taxon>Eukaryota</taxon>
        <taxon>Metazoa</taxon>
        <taxon>Spiralia</taxon>
        <taxon>Lophotrochozoa</taxon>
        <taxon>Mollusca</taxon>
        <taxon>Bivalvia</taxon>
        <taxon>Autobranchia</taxon>
        <taxon>Heteroconchia</taxon>
        <taxon>Euheterodonta</taxon>
        <taxon>Imparidentia</taxon>
        <taxon>Neoheterodontei</taxon>
        <taxon>Myida</taxon>
        <taxon>Myoidea</taxon>
        <taxon>Myidae</taxon>
        <taxon>Mya</taxon>
    </lineage>
</organism>
<evidence type="ECO:0000256" key="4">
    <source>
        <dbReference type="ARBA" id="ARBA00020836"/>
    </source>
</evidence>
<feature type="region of interest" description="Disordered" evidence="8">
    <location>
        <begin position="422"/>
        <end position="476"/>
    </location>
</feature>
<dbReference type="InterPro" id="IPR009072">
    <property type="entry name" value="Histone-fold"/>
</dbReference>
<dbReference type="PANTHER" id="PTHR10221">
    <property type="entry name" value="TRANSCRIPTION INITIATION FACTOR TFIID SUBUNIT 6"/>
    <property type="match status" value="1"/>
</dbReference>
<protein>
    <recommendedName>
        <fullName evidence="4">Histone H4</fullName>
    </recommendedName>
</protein>
<dbReference type="SMART" id="SM00803">
    <property type="entry name" value="TAF"/>
    <property type="match status" value="1"/>
</dbReference>
<dbReference type="InterPro" id="IPR046344">
    <property type="entry name" value="TAF6_C_sf"/>
</dbReference>
<keyword evidence="11" id="KW-1185">Reference proteome</keyword>
<keyword evidence="7" id="KW-0539">Nucleus</keyword>
<dbReference type="Proteomes" id="UP001164746">
    <property type="component" value="Chromosome 11"/>
</dbReference>
<dbReference type="CDD" id="cd08050">
    <property type="entry name" value="TAF6C"/>
    <property type="match status" value="1"/>
</dbReference>
<dbReference type="EMBL" id="CP111022">
    <property type="protein sequence ID" value="WAR20078.1"/>
    <property type="molecule type" value="Genomic_DNA"/>
</dbReference>
<comment type="subcellular location">
    <subcellularLocation>
        <location evidence="1">Nucleus</location>
    </subcellularLocation>
</comment>
<feature type="domain" description="TATA box binding protein associated factor (TAF) histone-like fold" evidence="9">
    <location>
        <begin position="15"/>
        <end position="78"/>
    </location>
</feature>
<accession>A0ABY7FH90</accession>
<evidence type="ECO:0000313" key="10">
    <source>
        <dbReference type="EMBL" id="WAR20078.1"/>
    </source>
</evidence>
<reference evidence="10" key="1">
    <citation type="submission" date="2022-11" db="EMBL/GenBank/DDBJ databases">
        <title>Centuries of genome instability and evolution in soft-shell clam transmissible cancer (bioRxiv).</title>
        <authorList>
            <person name="Hart S.F.M."/>
            <person name="Yonemitsu M.A."/>
            <person name="Giersch R.M."/>
            <person name="Beal B.F."/>
            <person name="Arriagada G."/>
            <person name="Davis B.W."/>
            <person name="Ostrander E.A."/>
            <person name="Goff S.P."/>
            <person name="Metzger M.J."/>
        </authorList>
    </citation>
    <scope>NUCLEOTIDE SEQUENCE</scope>
    <source>
        <strain evidence="10">MELC-2E11</strain>
        <tissue evidence="10">Siphon/mantle</tissue>
    </source>
</reference>
<dbReference type="InterPro" id="IPR004823">
    <property type="entry name" value="TAF_TATA-bd_Histone-like_dom"/>
</dbReference>
<evidence type="ECO:0000256" key="2">
    <source>
        <dbReference type="ARBA" id="ARBA00007688"/>
    </source>
</evidence>
<evidence type="ECO:0000256" key="5">
    <source>
        <dbReference type="ARBA" id="ARBA00023015"/>
    </source>
</evidence>
<dbReference type="InterPro" id="IPR037796">
    <property type="entry name" value="TAF6"/>
</dbReference>
<feature type="compositionally biased region" description="Basic and acidic residues" evidence="8">
    <location>
        <begin position="427"/>
        <end position="449"/>
    </location>
</feature>